<comment type="similarity">
    <text evidence="2">Belongs to the DEAD box helicase family. DEAH subfamily. FANCM sub-subfamily.</text>
</comment>
<dbReference type="SMART" id="SM00490">
    <property type="entry name" value="HELICc"/>
    <property type="match status" value="1"/>
</dbReference>
<dbReference type="Gene3D" id="3.40.50.300">
    <property type="entry name" value="P-loop containing nucleotide triphosphate hydrolases"/>
    <property type="match status" value="2"/>
</dbReference>
<dbReference type="FunFam" id="3.40.50.300:FF:000861">
    <property type="entry name" value="Fanconi anemia, complementation group M"/>
    <property type="match status" value="1"/>
</dbReference>
<dbReference type="InterPro" id="IPR027417">
    <property type="entry name" value="P-loop_NTPase"/>
</dbReference>
<feature type="region of interest" description="Disordered" evidence="11">
    <location>
        <begin position="1332"/>
        <end position="1371"/>
    </location>
</feature>
<dbReference type="SUPFAM" id="SSF52540">
    <property type="entry name" value="P-loop containing nucleoside triphosphate hydrolases"/>
    <property type="match status" value="1"/>
</dbReference>
<dbReference type="CDD" id="cd18801">
    <property type="entry name" value="SF2_C_FANCM_Hef"/>
    <property type="match status" value="1"/>
</dbReference>
<reference evidence="14" key="1">
    <citation type="submission" date="2018-11" db="EMBL/GenBank/DDBJ databases">
        <authorList>
            <consortium name="Genoscope - CEA"/>
            <person name="William W."/>
        </authorList>
    </citation>
    <scope>NUCLEOTIDE SEQUENCE</scope>
</reference>
<dbReference type="GO" id="GO:0005524">
    <property type="term" value="F:ATP binding"/>
    <property type="evidence" value="ECO:0007669"/>
    <property type="project" value="UniProtKB-KW"/>
</dbReference>
<evidence type="ECO:0000256" key="4">
    <source>
        <dbReference type="ARBA" id="ARBA00022763"/>
    </source>
</evidence>
<dbReference type="GO" id="GO:0043138">
    <property type="term" value="F:3'-5' DNA helicase activity"/>
    <property type="evidence" value="ECO:0007669"/>
    <property type="project" value="InterPro"/>
</dbReference>
<evidence type="ECO:0000256" key="1">
    <source>
        <dbReference type="ARBA" id="ARBA00004123"/>
    </source>
</evidence>
<evidence type="ECO:0000256" key="5">
    <source>
        <dbReference type="ARBA" id="ARBA00022801"/>
    </source>
</evidence>
<dbReference type="GO" id="GO:0016787">
    <property type="term" value="F:hydrolase activity"/>
    <property type="evidence" value="ECO:0007669"/>
    <property type="project" value="UniProtKB-KW"/>
</dbReference>
<keyword evidence="3" id="KW-0547">Nucleotide-binding</keyword>
<dbReference type="GO" id="GO:0000400">
    <property type="term" value="F:four-way junction DNA binding"/>
    <property type="evidence" value="ECO:0007669"/>
    <property type="project" value="TreeGrafter"/>
</dbReference>
<gene>
    <name evidence="14" type="ORF">BOLC5T32466H</name>
</gene>
<dbReference type="EMBL" id="LR031877">
    <property type="protein sequence ID" value="VDD44919.1"/>
    <property type="molecule type" value="Genomic_DNA"/>
</dbReference>
<dbReference type="PROSITE" id="PS51194">
    <property type="entry name" value="HELICASE_CTER"/>
    <property type="match status" value="1"/>
</dbReference>
<dbReference type="InterPro" id="IPR044749">
    <property type="entry name" value="FANCM_DEXDc"/>
</dbReference>
<feature type="compositionally biased region" description="Basic and acidic residues" evidence="11">
    <location>
        <begin position="1285"/>
        <end position="1296"/>
    </location>
</feature>
<evidence type="ECO:0000256" key="3">
    <source>
        <dbReference type="ARBA" id="ARBA00022741"/>
    </source>
</evidence>
<feature type="region of interest" description="Disordered" evidence="11">
    <location>
        <begin position="1285"/>
        <end position="1311"/>
    </location>
</feature>
<dbReference type="PANTHER" id="PTHR14025:SF20">
    <property type="entry name" value="FANCONI ANEMIA GROUP M PROTEIN"/>
    <property type="match status" value="1"/>
</dbReference>
<feature type="region of interest" description="Disordered" evidence="11">
    <location>
        <begin position="1198"/>
        <end position="1245"/>
    </location>
</feature>
<evidence type="ECO:0000256" key="2">
    <source>
        <dbReference type="ARBA" id="ARBA00009889"/>
    </source>
</evidence>
<comment type="subcellular location">
    <subcellularLocation>
        <location evidence="1">Nucleus</location>
    </subcellularLocation>
</comment>
<feature type="compositionally biased region" description="Basic and acidic residues" evidence="11">
    <location>
        <begin position="1013"/>
        <end position="1027"/>
    </location>
</feature>
<dbReference type="Pfam" id="PF00270">
    <property type="entry name" value="DEAD"/>
    <property type="match status" value="1"/>
</dbReference>
<evidence type="ECO:0000256" key="7">
    <source>
        <dbReference type="ARBA" id="ARBA00022840"/>
    </source>
</evidence>
<dbReference type="PANTHER" id="PTHR14025">
    <property type="entry name" value="FANCONI ANEMIA GROUP M FANCM FAMILY MEMBER"/>
    <property type="match status" value="1"/>
</dbReference>
<keyword evidence="8" id="KW-0238">DNA-binding</keyword>
<dbReference type="Pfam" id="PF00271">
    <property type="entry name" value="Helicase_C"/>
    <property type="match status" value="1"/>
</dbReference>
<dbReference type="CDD" id="cd18033">
    <property type="entry name" value="DEXDc_FANCM"/>
    <property type="match status" value="1"/>
</dbReference>
<evidence type="ECO:0000256" key="8">
    <source>
        <dbReference type="ARBA" id="ARBA00023125"/>
    </source>
</evidence>
<organism evidence="14">
    <name type="scientific">Brassica oleracea</name>
    <name type="common">Wild cabbage</name>
    <dbReference type="NCBI Taxonomy" id="3712"/>
    <lineage>
        <taxon>Eukaryota</taxon>
        <taxon>Viridiplantae</taxon>
        <taxon>Streptophyta</taxon>
        <taxon>Embryophyta</taxon>
        <taxon>Tracheophyta</taxon>
        <taxon>Spermatophyta</taxon>
        <taxon>Magnoliopsida</taxon>
        <taxon>eudicotyledons</taxon>
        <taxon>Gunneridae</taxon>
        <taxon>Pentapetalae</taxon>
        <taxon>rosids</taxon>
        <taxon>malvids</taxon>
        <taxon>Brassicales</taxon>
        <taxon>Brassicaceae</taxon>
        <taxon>Brassiceae</taxon>
        <taxon>Brassica</taxon>
    </lineage>
</organism>
<dbReference type="InterPro" id="IPR039686">
    <property type="entry name" value="FANCM/Mph1-like_ID"/>
</dbReference>
<keyword evidence="6" id="KW-0347">Helicase</keyword>
<proteinExistence type="inferred from homology"/>
<keyword evidence="7" id="KW-0067">ATP-binding</keyword>
<feature type="compositionally biased region" description="Basic and acidic residues" evidence="11">
    <location>
        <begin position="1335"/>
        <end position="1347"/>
    </location>
</feature>
<evidence type="ECO:0000256" key="10">
    <source>
        <dbReference type="ARBA" id="ARBA00023242"/>
    </source>
</evidence>
<evidence type="ECO:0000313" key="14">
    <source>
        <dbReference type="EMBL" id="VDD44919.1"/>
    </source>
</evidence>
<dbReference type="GO" id="GO:0036297">
    <property type="term" value="P:interstrand cross-link repair"/>
    <property type="evidence" value="ECO:0007669"/>
    <property type="project" value="TreeGrafter"/>
</dbReference>
<feature type="compositionally biased region" description="Polar residues" evidence="11">
    <location>
        <begin position="1002"/>
        <end position="1012"/>
    </location>
</feature>
<dbReference type="GO" id="GO:0009378">
    <property type="term" value="F:four-way junction helicase activity"/>
    <property type="evidence" value="ECO:0007669"/>
    <property type="project" value="TreeGrafter"/>
</dbReference>
<feature type="region of interest" description="Disordered" evidence="11">
    <location>
        <begin position="32"/>
        <end position="88"/>
    </location>
</feature>
<evidence type="ECO:0000256" key="6">
    <source>
        <dbReference type="ARBA" id="ARBA00022806"/>
    </source>
</evidence>
<keyword evidence="9" id="KW-0234">DNA repair</keyword>
<feature type="compositionally biased region" description="Basic and acidic residues" evidence="11">
    <location>
        <begin position="1054"/>
        <end position="1063"/>
    </location>
</feature>
<protein>
    <submittedName>
        <fullName evidence="14">Uncharacterized protein</fullName>
    </submittedName>
</protein>
<feature type="domain" description="Helicase C-terminal" evidence="13">
    <location>
        <begin position="439"/>
        <end position="599"/>
    </location>
</feature>
<keyword evidence="4" id="KW-0227">DNA damage</keyword>
<dbReference type="CDD" id="cd12091">
    <property type="entry name" value="FANCM_ID"/>
    <property type="match status" value="1"/>
</dbReference>
<feature type="region of interest" description="Disordered" evidence="11">
    <location>
        <begin position="937"/>
        <end position="1063"/>
    </location>
</feature>
<dbReference type="Gene3D" id="1.20.1320.20">
    <property type="entry name" value="hef helicase domain"/>
    <property type="match status" value="1"/>
</dbReference>
<accession>A0A3P6FR11</accession>
<name>A0A3P6FR11_BRAOL</name>
<evidence type="ECO:0000259" key="13">
    <source>
        <dbReference type="PROSITE" id="PS51194"/>
    </source>
</evidence>
<dbReference type="SMART" id="SM00487">
    <property type="entry name" value="DEXDc"/>
    <property type="match status" value="1"/>
</dbReference>
<dbReference type="GO" id="GO:0045003">
    <property type="term" value="P:double-strand break repair via synthesis-dependent strand annealing"/>
    <property type="evidence" value="ECO:0007669"/>
    <property type="project" value="TreeGrafter"/>
</dbReference>
<evidence type="ECO:0000259" key="12">
    <source>
        <dbReference type="PROSITE" id="PS51192"/>
    </source>
</evidence>
<dbReference type="InterPro" id="IPR001650">
    <property type="entry name" value="Helicase_C-like"/>
</dbReference>
<dbReference type="InterPro" id="IPR011545">
    <property type="entry name" value="DEAD/DEAH_box_helicase_dom"/>
</dbReference>
<dbReference type="InterPro" id="IPR014001">
    <property type="entry name" value="Helicase_ATP-bd"/>
</dbReference>
<keyword evidence="5" id="KW-0378">Hydrolase</keyword>
<dbReference type="GO" id="GO:0005634">
    <property type="term" value="C:nucleus"/>
    <property type="evidence" value="ECO:0007669"/>
    <property type="project" value="UniProtKB-SubCell"/>
</dbReference>
<dbReference type="PROSITE" id="PS51192">
    <property type="entry name" value="HELICASE_ATP_BIND_1"/>
    <property type="match status" value="1"/>
</dbReference>
<feature type="compositionally biased region" description="Basic and acidic residues" evidence="11">
    <location>
        <begin position="56"/>
        <end position="66"/>
    </location>
</feature>
<evidence type="ECO:0000256" key="9">
    <source>
        <dbReference type="ARBA" id="ARBA00023204"/>
    </source>
</evidence>
<evidence type="ECO:0000256" key="11">
    <source>
        <dbReference type="SAM" id="MobiDB-lite"/>
    </source>
</evidence>
<sequence>MGPEFPIELVEEEDGFDWEAAVREIDLACLKSLNPSSSSSTHFTNDNGTKPAKRQSTLDRFIDRSTPDPPVVSDPSFECGTNDNTPSVGIDPETAKTWIYPVNVPLRDYQFAITKTALFSNTLVALPTGLGKTLIAAVVMYNYFRWFPQGKIVFAAPSRPLVMQQIEACHNIVGIPQEWTIDLTGQTCPSKRASLWKTKRVFFVTPQVLEKDIQSGTCVTNCLVCLVIDEAHRALGNYSYCVVVRELMAVPVQLRILALTATPGSKTQAIQGILDNLQISTLEYRNESDHDVCPYVHDRKVELIEVPLGKDADEVSKRLLDVIRPYAVRLKNFGVILIRDYQTLSPHELLMARDKFREAPVPGIPHISHGDVESCFAALITLYHIRKLLSSHGIRPAYEMLEEKLQEGPFARLMSKNEDIRMTKLLMQQRLSNGAPSPKLSKMLEILVDHYKIKDPRTSRVIIFSNFRGSVRDIMDALSNIGDVVKATEFIGQSSGKTLKGQSQKVQQAVLEKFRSGGFNVIVATSIGEEGLDIMEVDLVICFDANVSPLRMIQRMGRTGRKNNGRPLLVLACEGSEKNSYMRKKANGQAIKKHMRNGGMNSFNFHPSPRMIPHVYKPEVQHVKFSIEQFIPRGKKLQDEPAAETPAFKKKLTPEEMDMLAKYFKPNEEKWRVSLIAFPHFQTLPSLVHKVMHSRQTSILIDAMQHLQETTLTEQSKSFFIKYGAPLAERDELDAGLRVGDDPKDLPSFDDLDVNTSQRKAKQVVESPTSTLETTEKEFEASSPTHCYLFNSECASVDTLGKVFILPVPLSLSSNVPGSDYVGREKELSSPNKSHIDVVPMDSSSKHRQDSIPCKLKQGFLPDCANETLESQSLLKWHSTDVGKGDIENCAGEIMISSDEEDDCEDLELSPRLTNFIKSGVVPDSPVYDQVAYEANREEDLDLPPTSLSNELEEEPSTPEKKVHIASTANEFRTPQKEEDLANETESFAVSPMPEEWRTPLANITNASSSASKDWRVSSGEKSETLRQPRKLKRLRRLGDCSSAVKENNPGTAKTDHIRSRSRSEKNIRGNMILFKSNFTLCALATLLCVQGKKKIRADNNARIFIDAEAEVSSESEISVDENVDLTSDSFEDSFIDDGTMPTANTQAECAKVDMMAVYRYISNQNKSFFYYDLLRIISYGFHRRSLLSQSPVPGRFRDVVASSPSPYSSGLLKTINESRSDSDKSLSSLRTPQTTNNESNKDAMATGDFSVAQISTDSRKRKFSLCNSANVPVINLENKFEAHAQATEKESHEGPRSNAGASQYKDEDEDDDAFYATLDFDAMEAHATLLLSKQRSDKKTKEDASVKPHLGNQRNDGLPNDGPSFDLGLW</sequence>
<keyword evidence="10" id="KW-0539">Nucleus</keyword>
<dbReference type="FunFam" id="3.40.50.300:FF:001992">
    <property type="entry name" value="ATP-dependent RNA helicase, putative"/>
    <property type="match status" value="1"/>
</dbReference>
<feature type="domain" description="Helicase ATP-binding" evidence="12">
    <location>
        <begin position="113"/>
        <end position="281"/>
    </location>
</feature>